<dbReference type="AlphaFoldDB" id="A0A9Q0DAY3"/>
<dbReference type="Proteomes" id="UP001148018">
    <property type="component" value="Unassembled WGS sequence"/>
</dbReference>
<proteinExistence type="predicted"/>
<evidence type="ECO:0000313" key="2">
    <source>
        <dbReference type="Proteomes" id="UP001148018"/>
    </source>
</evidence>
<gene>
    <name evidence="1" type="ORF">NHX12_014203</name>
</gene>
<sequence length="178" mass="19623">MSLSPWCLNWNTTGRTRNRQNLSLSLSLSLSLALSLRHGIRVAPDVTVEQVLLAVGQQIGYDKLACASRMNKAVVVFLKEIDAGSQIVESGVVFRDSLLFVSPLALPFSRVTVSGVLPFIANVALEQELRRFGKFASAFKTITLGCKDPNLTHVQSLCRHVFMFLENPSQTLDVSFKV</sequence>
<name>A0A9Q0DAY3_9TELE</name>
<dbReference type="OrthoDB" id="8931078at2759"/>
<organism evidence="1 2">
    <name type="scientific">Muraenolepis orangiensis</name>
    <name type="common">Patagonian moray cod</name>
    <dbReference type="NCBI Taxonomy" id="630683"/>
    <lineage>
        <taxon>Eukaryota</taxon>
        <taxon>Metazoa</taxon>
        <taxon>Chordata</taxon>
        <taxon>Craniata</taxon>
        <taxon>Vertebrata</taxon>
        <taxon>Euteleostomi</taxon>
        <taxon>Actinopterygii</taxon>
        <taxon>Neopterygii</taxon>
        <taxon>Teleostei</taxon>
        <taxon>Neoteleostei</taxon>
        <taxon>Acanthomorphata</taxon>
        <taxon>Zeiogadaria</taxon>
        <taxon>Gadariae</taxon>
        <taxon>Gadiformes</taxon>
        <taxon>Muraenolepidoidei</taxon>
        <taxon>Muraenolepididae</taxon>
        <taxon>Muraenolepis</taxon>
    </lineage>
</organism>
<protein>
    <submittedName>
        <fullName evidence="1">Uncharacterized protein</fullName>
    </submittedName>
</protein>
<reference evidence="1" key="1">
    <citation type="submission" date="2022-07" db="EMBL/GenBank/DDBJ databases">
        <title>Chromosome-level genome of Muraenolepis orangiensis.</title>
        <authorList>
            <person name="Kim J."/>
        </authorList>
    </citation>
    <scope>NUCLEOTIDE SEQUENCE</scope>
    <source>
        <strain evidence="1">KU_S4_2022</strain>
        <tissue evidence="1">Muscle</tissue>
    </source>
</reference>
<evidence type="ECO:0000313" key="1">
    <source>
        <dbReference type="EMBL" id="KAJ3585484.1"/>
    </source>
</evidence>
<keyword evidence="2" id="KW-1185">Reference proteome</keyword>
<comment type="caution">
    <text evidence="1">The sequence shown here is derived from an EMBL/GenBank/DDBJ whole genome shotgun (WGS) entry which is preliminary data.</text>
</comment>
<accession>A0A9Q0DAY3</accession>
<dbReference type="EMBL" id="JANIIK010000118">
    <property type="protein sequence ID" value="KAJ3585484.1"/>
    <property type="molecule type" value="Genomic_DNA"/>
</dbReference>